<evidence type="ECO:0000313" key="3">
    <source>
        <dbReference type="Proteomes" id="UP001295684"/>
    </source>
</evidence>
<feature type="transmembrane region" description="Helical" evidence="1">
    <location>
        <begin position="189"/>
        <end position="210"/>
    </location>
</feature>
<proteinExistence type="predicted"/>
<accession>A0AAD2D642</accession>
<comment type="caution">
    <text evidence="2">The sequence shown here is derived from an EMBL/GenBank/DDBJ whole genome shotgun (WGS) entry which is preliminary data.</text>
</comment>
<gene>
    <name evidence="2" type="ORF">ECRASSUSDP1_LOCUS24198</name>
</gene>
<dbReference type="AlphaFoldDB" id="A0AAD2D642"/>
<feature type="transmembrane region" description="Helical" evidence="1">
    <location>
        <begin position="44"/>
        <end position="67"/>
    </location>
</feature>
<evidence type="ECO:0000256" key="1">
    <source>
        <dbReference type="SAM" id="Phobius"/>
    </source>
</evidence>
<evidence type="ECO:0000313" key="2">
    <source>
        <dbReference type="EMBL" id="CAI2382714.1"/>
    </source>
</evidence>
<protein>
    <submittedName>
        <fullName evidence="2">Uncharacterized protein</fullName>
    </submittedName>
</protein>
<keyword evidence="1" id="KW-1133">Transmembrane helix</keyword>
<feature type="transmembrane region" description="Helical" evidence="1">
    <location>
        <begin position="20"/>
        <end position="38"/>
    </location>
</feature>
<dbReference type="Proteomes" id="UP001295684">
    <property type="component" value="Unassembled WGS sequence"/>
</dbReference>
<keyword evidence="1" id="KW-0812">Transmembrane</keyword>
<name>A0AAD2D642_EUPCR</name>
<keyword evidence="3" id="KW-1185">Reference proteome</keyword>
<sequence length="239" mass="28353">MKEVLLWREIPCLFKLRRKCFPDVAVLSAFSLIMSNAINLGFKILLLRCYLGVCIPCEDVFMFFFIVKKIVKLYEKNIKKLQIILSFCKSRCNNNCSKRSFINIRNRTETLLKIFLRLKLWEYSLSLILTQFSSSWENFQQPRYEGCKVISLPSLPIFLISSFMFRIAFSQRLANESHSRKVKERSIAFHRTFSNLDMFISTLQFLFSYFECIKVIFFYLIQIPVVSFPYPCGFIFKNT</sequence>
<keyword evidence="1" id="KW-0472">Membrane</keyword>
<organism evidence="2 3">
    <name type="scientific">Euplotes crassus</name>
    <dbReference type="NCBI Taxonomy" id="5936"/>
    <lineage>
        <taxon>Eukaryota</taxon>
        <taxon>Sar</taxon>
        <taxon>Alveolata</taxon>
        <taxon>Ciliophora</taxon>
        <taxon>Intramacronucleata</taxon>
        <taxon>Spirotrichea</taxon>
        <taxon>Hypotrichia</taxon>
        <taxon>Euplotida</taxon>
        <taxon>Euplotidae</taxon>
        <taxon>Moneuplotes</taxon>
    </lineage>
</organism>
<dbReference type="EMBL" id="CAMPGE010024906">
    <property type="protein sequence ID" value="CAI2382714.1"/>
    <property type="molecule type" value="Genomic_DNA"/>
</dbReference>
<reference evidence="2" key="1">
    <citation type="submission" date="2023-07" db="EMBL/GenBank/DDBJ databases">
        <authorList>
            <consortium name="AG Swart"/>
            <person name="Singh M."/>
            <person name="Singh A."/>
            <person name="Seah K."/>
            <person name="Emmerich C."/>
        </authorList>
    </citation>
    <scope>NUCLEOTIDE SEQUENCE</scope>
    <source>
        <strain evidence="2">DP1</strain>
    </source>
</reference>